<dbReference type="SUPFAM" id="SSF52242">
    <property type="entry name" value="Cobalamin (vitamin B12)-binding domain"/>
    <property type="match status" value="1"/>
</dbReference>
<dbReference type="GO" id="GO:0019678">
    <property type="term" value="P:propionate metabolic process, methylmalonyl pathway"/>
    <property type="evidence" value="ECO:0007669"/>
    <property type="project" value="TreeGrafter"/>
</dbReference>
<dbReference type="KEGG" id="hspo:JGZ69_16445"/>
<dbReference type="Gene3D" id="3.20.20.240">
    <property type="entry name" value="Methylmalonyl-CoA mutase"/>
    <property type="match status" value="1"/>
</dbReference>
<proteinExistence type="inferred from homology"/>
<dbReference type="PANTHER" id="PTHR48101">
    <property type="entry name" value="METHYLMALONYL-COA MUTASE, MITOCHONDRIAL-RELATED"/>
    <property type="match status" value="1"/>
</dbReference>
<evidence type="ECO:0000313" key="9">
    <source>
        <dbReference type="Proteomes" id="UP000075666"/>
    </source>
</evidence>
<dbReference type="RefSeq" id="WP_066234547.1">
    <property type="nucleotide sequence ID" value="NZ_CP066701.1"/>
</dbReference>
<name>A0A150KPA4_9BACI</name>
<protein>
    <submittedName>
        <fullName evidence="7">Methylmalonyl-CoA mutase</fullName>
        <ecNumber evidence="7">5.4.99.2</ecNumber>
    </submittedName>
</protein>
<evidence type="ECO:0000256" key="5">
    <source>
        <dbReference type="ARBA" id="ARBA00023285"/>
    </source>
</evidence>
<dbReference type="SUPFAM" id="SSF51703">
    <property type="entry name" value="Cobalamin (vitamin B12)-dependent enzymes"/>
    <property type="match status" value="1"/>
</dbReference>
<dbReference type="PATRIC" id="fig|46224.3.peg.141"/>
<dbReference type="OrthoDB" id="9762378at2"/>
<dbReference type="PANTHER" id="PTHR48101:SF1">
    <property type="entry name" value="METHYLMALONYL-COA MUTASE, LARGE SUBUNIT"/>
    <property type="match status" value="1"/>
</dbReference>
<organism evidence="7 9">
    <name type="scientific">Heyndrickxia sporothermodurans</name>
    <dbReference type="NCBI Taxonomy" id="46224"/>
    <lineage>
        <taxon>Bacteria</taxon>
        <taxon>Bacillati</taxon>
        <taxon>Bacillota</taxon>
        <taxon>Bacilli</taxon>
        <taxon>Bacillales</taxon>
        <taxon>Bacillaceae</taxon>
        <taxon>Heyndrickxia</taxon>
    </lineage>
</organism>
<gene>
    <name evidence="7" type="ORF">B4102_1401</name>
    <name evidence="8" type="ORF">JGZ69_16445</name>
</gene>
<evidence type="ECO:0000313" key="7">
    <source>
        <dbReference type="EMBL" id="KYC95130.1"/>
    </source>
</evidence>
<accession>A0A150KPA4</accession>
<keyword evidence="9" id="KW-1185">Reference proteome</keyword>
<dbReference type="Gene3D" id="3.40.50.280">
    <property type="entry name" value="Cobalamin-binding domain"/>
    <property type="match status" value="1"/>
</dbReference>
<dbReference type="EC" id="5.4.99.2" evidence="7"/>
<dbReference type="InterPro" id="IPR016176">
    <property type="entry name" value="Cbl-dep_enz_cat"/>
</dbReference>
<keyword evidence="3" id="KW-0846">Cobalamin</keyword>
<dbReference type="AlphaFoldDB" id="A0A150KPA4"/>
<dbReference type="Proteomes" id="UP000075666">
    <property type="component" value="Unassembled WGS sequence"/>
</dbReference>
<dbReference type="GO" id="GO:0004494">
    <property type="term" value="F:methylmalonyl-CoA mutase activity"/>
    <property type="evidence" value="ECO:0007669"/>
    <property type="project" value="UniProtKB-EC"/>
</dbReference>
<evidence type="ECO:0000256" key="4">
    <source>
        <dbReference type="ARBA" id="ARBA00023235"/>
    </source>
</evidence>
<dbReference type="STRING" id="46224.B4102_1401"/>
<keyword evidence="4 7" id="KW-0413">Isomerase</keyword>
<reference evidence="8 10" key="2">
    <citation type="submission" date="2020-12" db="EMBL/GenBank/DDBJ databases">
        <title>Taxonomic evaluation of the Bacillus sporothermodurans group of bacteria based on whole genome sequences.</title>
        <authorList>
            <person name="Fiedler G."/>
            <person name="Herbstmann A.-D."/>
            <person name="Doll E."/>
            <person name="Wenning M."/>
            <person name="Brinks E."/>
            <person name="Kabisch J."/>
            <person name="Breitenwieser F."/>
            <person name="Lappann M."/>
            <person name="Boehnlein C."/>
            <person name="Franz C."/>
        </authorList>
    </citation>
    <scope>NUCLEOTIDE SEQUENCE [LARGE SCALE GENOMIC DNA]</scope>
    <source>
        <strain evidence="8 10">DSM 10599</strain>
    </source>
</reference>
<dbReference type="InterPro" id="IPR006099">
    <property type="entry name" value="MeMalonylCoA_mutase_a/b_cat"/>
</dbReference>
<dbReference type="EMBL" id="CP066701">
    <property type="protein sequence ID" value="QQX24377.1"/>
    <property type="molecule type" value="Genomic_DNA"/>
</dbReference>
<sequence>MGENVKELKNQTFQAYSVMDWEDAANQTLKNRNIDSLSRSTYENIMLKPLYTKEDIEHLSIEQYPRSGLNTRGFDEFENSQNKWQIAQKLTKTKWADLHPIVADVLKRGQEVLAIDIDRLNDIDQVNFMDIEELDLSRTPIFIQTKFHFKTMLAKLREIPNKEQLKGILGTDIISKEVENGDIPNSLSSEMNNWLQQIKLADQEYNALKTVLIDTTPYHNGGANAVQEIAIALSEAVYYIERLKEANWEPGKTARKLVFHFSIGGNFFMEIAKLRAFRKLWSTIGNAYEMTLDEQAVPISAETSMITKSKLDPYVNILRAGNEAFSAILGGVNLLHVSAFDEIYKETNEFSARISRNIQLLLREEAHLNKVSDPAGGSYYIETLTNELVKKSWELFQLIDRKGGIVEVLQSSWLQQEIKNIRDQRLTDVATRKQSLIGTNVYANLAEQVPYVNKRQSTNVSSNKVLPSVRLAEAFENLREHAKGLEETGRAPIAGLICLDKLKHHKARADFVTGFLATGGIKSVWSPECTKLEDIQTFVKETNFSYYCLCGNDEAYEGLNEKIIEWFQGQTSHFILDIAGKISGEKWIAMKSAGVSDAIYKNQNAIEKLTSLLTLWEVK</sequence>
<feature type="domain" description="Methylmalonyl-CoA mutase alpha/beta chain catalytic" evidence="6">
    <location>
        <begin position="41"/>
        <end position="118"/>
    </location>
</feature>
<dbReference type="Pfam" id="PF01642">
    <property type="entry name" value="MM_CoA_mutase"/>
    <property type="match status" value="2"/>
</dbReference>
<comment type="similarity">
    <text evidence="2">Belongs to the methylmalonyl-CoA mutase family.</text>
</comment>
<reference evidence="7 9" key="1">
    <citation type="submission" date="2016-01" db="EMBL/GenBank/DDBJ databases">
        <title>Genome Sequences of Twelve Sporeforming Bacillus Species Isolated from Foods.</title>
        <authorList>
            <person name="Berendsen E.M."/>
            <person name="Wells-Bennik M.H."/>
            <person name="Krawcyk A.O."/>
            <person name="De Jong A."/>
            <person name="Holsappel S."/>
            <person name="Eijlander R.T."/>
            <person name="Kuipers O.P."/>
        </authorList>
    </citation>
    <scope>NUCLEOTIDE SEQUENCE [LARGE SCALE GENOMIC DNA]</scope>
    <source>
        <strain evidence="7 9">B4102</strain>
    </source>
</reference>
<comment type="cofactor">
    <cofactor evidence="1">
        <name>adenosylcob(III)alamin</name>
        <dbReference type="ChEBI" id="CHEBI:18408"/>
    </cofactor>
</comment>
<evidence type="ECO:0000259" key="6">
    <source>
        <dbReference type="Pfam" id="PF01642"/>
    </source>
</evidence>
<dbReference type="InterPro" id="IPR036724">
    <property type="entry name" value="Cobalamin-bd_sf"/>
</dbReference>
<dbReference type="GO" id="GO:0046872">
    <property type="term" value="F:metal ion binding"/>
    <property type="evidence" value="ECO:0007669"/>
    <property type="project" value="InterPro"/>
</dbReference>
<evidence type="ECO:0000256" key="1">
    <source>
        <dbReference type="ARBA" id="ARBA00001922"/>
    </source>
</evidence>
<evidence type="ECO:0000256" key="2">
    <source>
        <dbReference type="ARBA" id="ARBA00008465"/>
    </source>
</evidence>
<keyword evidence="5" id="KW-0170">Cobalt</keyword>
<evidence type="ECO:0000313" key="10">
    <source>
        <dbReference type="Proteomes" id="UP000595512"/>
    </source>
</evidence>
<dbReference type="EMBL" id="LQYN01000097">
    <property type="protein sequence ID" value="KYC95130.1"/>
    <property type="molecule type" value="Genomic_DNA"/>
</dbReference>
<feature type="domain" description="Methylmalonyl-CoA mutase alpha/beta chain catalytic" evidence="6">
    <location>
        <begin position="161"/>
        <end position="464"/>
    </location>
</feature>
<dbReference type="GO" id="GO:0005737">
    <property type="term" value="C:cytoplasm"/>
    <property type="evidence" value="ECO:0007669"/>
    <property type="project" value="TreeGrafter"/>
</dbReference>
<dbReference type="Proteomes" id="UP000595512">
    <property type="component" value="Chromosome"/>
</dbReference>
<dbReference type="GO" id="GO:0031419">
    <property type="term" value="F:cobalamin binding"/>
    <property type="evidence" value="ECO:0007669"/>
    <property type="project" value="UniProtKB-KW"/>
</dbReference>
<evidence type="ECO:0000313" key="8">
    <source>
        <dbReference type="EMBL" id="QQX24377.1"/>
    </source>
</evidence>
<evidence type="ECO:0000256" key="3">
    <source>
        <dbReference type="ARBA" id="ARBA00022628"/>
    </source>
</evidence>